<sequence>MPSKGCHSSSLPEARGLKYDESDMALFHAKLSYHSTIEERMASKDANLASISEHQSRILKRWEMLKQVEKEMADKGKCLSPAEKKQLAQYEWRYKRLEELATKTTGVARSSHLCARGSLNSSYLKVSPWKHKLRNAFCETRHDLWHFSRACGKSLGFLSAVTMLRGSSNGQQMVTHGVSDLPMLTTKPIMQSVK</sequence>
<dbReference type="RefSeq" id="XP_001263207.1">
    <property type="nucleotide sequence ID" value="XM_001263206.1"/>
</dbReference>
<dbReference type="AlphaFoldDB" id="A1D6G6"/>
<reference evidence="2" key="1">
    <citation type="journal article" date="2008" name="PLoS Genet.">
        <title>Genomic islands in the pathogenic filamentous fungus Aspergillus fumigatus.</title>
        <authorList>
            <person name="Fedorova N.D."/>
            <person name="Khaldi N."/>
            <person name="Joardar V.S."/>
            <person name="Maiti R."/>
            <person name="Amedeo P."/>
            <person name="Anderson M.J."/>
            <person name="Crabtree J."/>
            <person name="Silva J.C."/>
            <person name="Badger J.H."/>
            <person name="Albarraq A."/>
            <person name="Angiuoli S."/>
            <person name="Bussey H."/>
            <person name="Bowyer P."/>
            <person name="Cotty P.J."/>
            <person name="Dyer P.S."/>
            <person name="Egan A."/>
            <person name="Galens K."/>
            <person name="Fraser-Liggett C.M."/>
            <person name="Haas B.J."/>
            <person name="Inman J.M."/>
            <person name="Kent R."/>
            <person name="Lemieux S."/>
            <person name="Malavazi I."/>
            <person name="Orvis J."/>
            <person name="Roemer T."/>
            <person name="Ronning C.M."/>
            <person name="Sundaram J.P."/>
            <person name="Sutton G."/>
            <person name="Turner G."/>
            <person name="Venter J.C."/>
            <person name="White O.R."/>
            <person name="Whitty B.R."/>
            <person name="Youngman P."/>
            <person name="Wolfe K.H."/>
            <person name="Goldman G.H."/>
            <person name="Wortman J.R."/>
            <person name="Jiang B."/>
            <person name="Denning D.W."/>
            <person name="Nierman W.C."/>
        </authorList>
    </citation>
    <scope>NUCLEOTIDE SEQUENCE [LARGE SCALE GENOMIC DNA]</scope>
    <source>
        <strain evidence="2">ATCC 1020 / DSM 3700 / CBS 544.65 / FGSC A1164 / JCM 1740 / NRRL 181 / WB 181</strain>
    </source>
</reference>
<dbReference type="HOGENOM" id="CLU_1402805_0_0_1"/>
<dbReference type="eggNOG" id="ENOG502RNQ8">
    <property type="taxonomic scope" value="Eukaryota"/>
</dbReference>
<dbReference type="OrthoDB" id="4522394at2759"/>
<gene>
    <name evidence="1" type="ORF">NFIA_064740</name>
</gene>
<evidence type="ECO:0000313" key="1">
    <source>
        <dbReference type="EMBL" id="EAW21310.1"/>
    </source>
</evidence>
<protein>
    <submittedName>
        <fullName evidence="1">Uncharacterized protein</fullName>
    </submittedName>
</protein>
<name>A1D6G6_NEOFI</name>
<evidence type="ECO:0000313" key="2">
    <source>
        <dbReference type="Proteomes" id="UP000006702"/>
    </source>
</evidence>
<accession>A1D6G6</accession>
<dbReference type="KEGG" id="nfi:NFIA_064740"/>
<dbReference type="EMBL" id="DS027690">
    <property type="protein sequence ID" value="EAW21310.1"/>
    <property type="molecule type" value="Genomic_DNA"/>
</dbReference>
<proteinExistence type="predicted"/>
<dbReference type="Proteomes" id="UP000006702">
    <property type="component" value="Unassembled WGS sequence"/>
</dbReference>
<dbReference type="GeneID" id="4589655"/>
<keyword evidence="2" id="KW-1185">Reference proteome</keyword>
<dbReference type="VEuPathDB" id="FungiDB:NFIA_064740"/>
<dbReference type="OMA" id="ERCRHAP"/>
<organism evidence="1 2">
    <name type="scientific">Neosartorya fischeri (strain ATCC 1020 / DSM 3700 / CBS 544.65 / FGSC A1164 / JCM 1740 / NRRL 181 / WB 181)</name>
    <name type="common">Aspergillus fischerianus</name>
    <dbReference type="NCBI Taxonomy" id="331117"/>
    <lineage>
        <taxon>Eukaryota</taxon>
        <taxon>Fungi</taxon>
        <taxon>Dikarya</taxon>
        <taxon>Ascomycota</taxon>
        <taxon>Pezizomycotina</taxon>
        <taxon>Eurotiomycetes</taxon>
        <taxon>Eurotiomycetidae</taxon>
        <taxon>Eurotiales</taxon>
        <taxon>Aspergillaceae</taxon>
        <taxon>Aspergillus</taxon>
        <taxon>Aspergillus subgen. Fumigati</taxon>
    </lineage>
</organism>